<dbReference type="SUPFAM" id="SSF111369">
    <property type="entry name" value="HlyD-like secretion proteins"/>
    <property type="match status" value="1"/>
</dbReference>
<dbReference type="PANTHER" id="PTHR30469">
    <property type="entry name" value="MULTIDRUG RESISTANCE PROTEIN MDTA"/>
    <property type="match status" value="1"/>
</dbReference>
<evidence type="ECO:0000256" key="3">
    <source>
        <dbReference type="SAM" id="Coils"/>
    </source>
</evidence>
<proteinExistence type="inferred from homology"/>
<dbReference type="Gene3D" id="2.40.30.170">
    <property type="match status" value="1"/>
</dbReference>
<dbReference type="EMBL" id="JANEYT010000013">
    <property type="protein sequence ID" value="MCQ1058031.1"/>
    <property type="molecule type" value="Genomic_DNA"/>
</dbReference>
<evidence type="ECO:0000256" key="1">
    <source>
        <dbReference type="ARBA" id="ARBA00009477"/>
    </source>
</evidence>
<sequence>MYSVYWFRLITFLLFPLLVACNDVNHEPEYSSPLGLTQPDESDSIYEPEPLVIASGTLKPVGEVEVGSEVSGRIIELLVDFNDVVQKGQTIARIDPKFFEAQIRQAEASLLNAKALVAMKKASLRQSIRSLKRIKALNKRKAVSQNSLEEAETNVWVAEAELEQALAVVISHEAELEEARVTLSRTEILAPIDGVVLSREVMSGQTVAASLEAPKLFKIAHTLNEMEIHARIDEADIGQIRTGQKAEFTVPAYGDRRFKAIVEQIRVAPLVVDNVVTYTVVLSAENNGDSLLPGMTAVVEITTDETSDSTNASYTSRIEESMTSGWIR</sequence>
<evidence type="ECO:0000313" key="6">
    <source>
        <dbReference type="EMBL" id="MCQ1058031.1"/>
    </source>
</evidence>
<dbReference type="NCBIfam" id="TIGR01730">
    <property type="entry name" value="RND_mfp"/>
    <property type="match status" value="1"/>
</dbReference>
<dbReference type="InterPro" id="IPR030190">
    <property type="entry name" value="MacA_alpha-hairpin_sf"/>
</dbReference>
<comment type="similarity">
    <text evidence="1">Belongs to the membrane fusion protein (MFP) (TC 8.A.1) family.</text>
</comment>
<evidence type="ECO:0000256" key="2">
    <source>
        <dbReference type="ARBA" id="ARBA00023054"/>
    </source>
</evidence>
<dbReference type="Gene3D" id="6.10.140.1990">
    <property type="match status" value="1"/>
</dbReference>
<accession>A0ABT1N2Q4</accession>
<gene>
    <name evidence="6" type="ORF">NHN17_08170</name>
</gene>
<dbReference type="InterPro" id="IPR058625">
    <property type="entry name" value="MdtA-like_BSH"/>
</dbReference>
<feature type="domain" description="Multidrug resistance protein MdtA-like barrel-sandwich hybrid" evidence="4">
    <location>
        <begin position="63"/>
        <end position="211"/>
    </location>
</feature>
<dbReference type="Gene3D" id="2.40.50.100">
    <property type="match status" value="1"/>
</dbReference>
<dbReference type="InterPro" id="IPR058792">
    <property type="entry name" value="Beta-barrel_RND_2"/>
</dbReference>
<feature type="domain" description="CusB-like beta-barrel" evidence="5">
    <location>
        <begin position="228"/>
        <end position="303"/>
    </location>
</feature>
<feature type="coiled-coil region" evidence="3">
    <location>
        <begin position="134"/>
        <end position="182"/>
    </location>
</feature>
<dbReference type="Proteomes" id="UP001524460">
    <property type="component" value="Unassembled WGS sequence"/>
</dbReference>
<evidence type="ECO:0000259" key="4">
    <source>
        <dbReference type="Pfam" id="PF25917"/>
    </source>
</evidence>
<evidence type="ECO:0000313" key="7">
    <source>
        <dbReference type="Proteomes" id="UP001524460"/>
    </source>
</evidence>
<protein>
    <submittedName>
        <fullName evidence="6">Efflux RND transporter periplasmic adaptor subunit</fullName>
    </submittedName>
</protein>
<organism evidence="6 7">
    <name type="scientific">Photobacterium pectinilyticum</name>
    <dbReference type="NCBI Taxonomy" id="2906793"/>
    <lineage>
        <taxon>Bacteria</taxon>
        <taxon>Pseudomonadati</taxon>
        <taxon>Pseudomonadota</taxon>
        <taxon>Gammaproteobacteria</taxon>
        <taxon>Vibrionales</taxon>
        <taxon>Vibrionaceae</taxon>
        <taxon>Photobacterium</taxon>
    </lineage>
</organism>
<dbReference type="Pfam" id="PF25954">
    <property type="entry name" value="Beta-barrel_RND_2"/>
    <property type="match status" value="1"/>
</dbReference>
<evidence type="ECO:0000259" key="5">
    <source>
        <dbReference type="Pfam" id="PF25954"/>
    </source>
</evidence>
<keyword evidence="2 3" id="KW-0175">Coiled coil</keyword>
<comment type="caution">
    <text evidence="6">The sequence shown here is derived from an EMBL/GenBank/DDBJ whole genome shotgun (WGS) entry which is preliminary data.</text>
</comment>
<dbReference type="Pfam" id="PF25917">
    <property type="entry name" value="BSH_RND"/>
    <property type="match status" value="1"/>
</dbReference>
<dbReference type="InterPro" id="IPR006143">
    <property type="entry name" value="RND_pump_MFP"/>
</dbReference>
<name>A0ABT1N2Q4_9GAMM</name>
<dbReference type="PANTHER" id="PTHR30469:SF33">
    <property type="entry name" value="SLR1207 PROTEIN"/>
    <property type="match status" value="1"/>
</dbReference>
<reference evidence="6 7" key="1">
    <citation type="submission" date="2022-07" db="EMBL/GenBank/DDBJ databases">
        <title>Photobacterium pectinilyticum sp. nov., a marine bacterium isolated from surface seawater of Qingdao offshore.</title>
        <authorList>
            <person name="Wang X."/>
        </authorList>
    </citation>
    <scope>NUCLEOTIDE SEQUENCE [LARGE SCALE GENOMIC DNA]</scope>
    <source>
        <strain evidence="6 7">ZSDE20</strain>
    </source>
</reference>
<dbReference type="RefSeq" id="WP_255041775.1">
    <property type="nucleotide sequence ID" value="NZ_JANEYT010000013.1"/>
</dbReference>
<keyword evidence="7" id="KW-1185">Reference proteome</keyword>